<dbReference type="Pfam" id="PF16249">
    <property type="entry name" value="DUF4906"/>
    <property type="match status" value="1"/>
</dbReference>
<dbReference type="Proteomes" id="UP000560658">
    <property type="component" value="Unassembled WGS sequence"/>
</dbReference>
<evidence type="ECO:0000313" key="2">
    <source>
        <dbReference type="EMBL" id="MBB4045592.1"/>
    </source>
</evidence>
<dbReference type="RefSeq" id="WP_044163045.1">
    <property type="nucleotide sequence ID" value="NZ_JACIER010000016.1"/>
</dbReference>
<accession>A0A840DB31</accession>
<protein>
    <recommendedName>
        <fullName evidence="1">DUF4906 domain-containing protein</fullName>
    </recommendedName>
</protein>
<keyword evidence="3" id="KW-1185">Reference proteome</keyword>
<evidence type="ECO:0000259" key="1">
    <source>
        <dbReference type="Pfam" id="PF16249"/>
    </source>
</evidence>
<gene>
    <name evidence="2" type="ORF">GGR06_003407</name>
</gene>
<proteinExistence type="predicted"/>
<sequence>MKKLNNYQFILLLGVLLLASCTDDRYEVNDSRPTGETVEVSFTYTVDKMLNVGENDIPLNGDGLLTRTVPEDLDGNDGANAEVKKMTVLQFNELDRFIRKSNATLGAGGAVSVDLTQCTGLSKVIVLANAPAKFSAVTPELGEQFAVVAKKVIELTQESDLYYVDPDDSKNYLFMSDIATIDFTAPPAALNLTFKRNVARVNLKLELSSFTLKSVRLRNVPKQMLLADQVSEKQSLVPYDTSTGENIFPFESGLIDYDVITDVSDYLNAGKYSFSWYVPRNEQGVITAATSKEKTKEKKPYATYFEIVVEDNTGYQATFSIVPGANNVVDYNLMPNKVYTTSLKVAGLGEDDDRISNLTTFEGYSNSYILNPPAVGKRTFAIPIKQVYKYWKGTAAGYGNESSVLTGTWEVSHLWSDVTATGVTVSTNSGSFNSTAEDGEFEVKVESSATNGNYIVALKAGGKILWSWHLWVTDYNPDAFTGPVDQAIYKYKVNGGYVDRYGSFGTGGLPWNPGGGYGNGVIMDRYLGALSDKHVFSKTGKSGQLYYQFGRKDPFCPPLSSTNIKTSGALKEIKEIVQEPQAFYTISVTTYGYQWTSYGSSIESGNIWYDSSLVDERSIYDPCPEGWQLPTSNGFLGDFRAGNTMYTGTNLAAASGAGRTGVGVRYWPGGDAEASNTNVVWYPAVGYISHWNTAGQPNGAPIGEITQAYDAGTCYMANTHTHLGIHLVYRPETSYFVANATIAPSSANPVRCVKKDVAE</sequence>
<name>A0A840DB31_9BACE</name>
<comment type="caution">
    <text evidence="2">The sequence shown here is derived from an EMBL/GenBank/DDBJ whole genome shotgun (WGS) entry which is preliminary data.</text>
</comment>
<dbReference type="InterPro" id="IPR032594">
    <property type="entry name" value="DUF4906"/>
</dbReference>
<dbReference type="AlphaFoldDB" id="A0A840DB31"/>
<reference evidence="2" key="1">
    <citation type="submission" date="2020-08" db="EMBL/GenBank/DDBJ databases">
        <title>Genomic Encyclopedia of Type Strains, Phase IV (KMG-IV): sequencing the most valuable type-strain genomes for metagenomic binning, comparative biology and taxonomic classification.</title>
        <authorList>
            <person name="Goeker M."/>
        </authorList>
    </citation>
    <scope>NUCLEOTIDE SEQUENCE [LARGE SCALE GENOMIC DNA]</scope>
    <source>
        <strain evidence="2">DSM 105720</strain>
    </source>
</reference>
<dbReference type="PROSITE" id="PS51257">
    <property type="entry name" value="PROKAR_LIPOPROTEIN"/>
    <property type="match status" value="1"/>
</dbReference>
<dbReference type="EMBL" id="JACIER010000016">
    <property type="protein sequence ID" value="MBB4045592.1"/>
    <property type="molecule type" value="Genomic_DNA"/>
</dbReference>
<organism evidence="2 3">
    <name type="scientific">Bacteroides reticulotermitis</name>
    <dbReference type="NCBI Taxonomy" id="1133319"/>
    <lineage>
        <taxon>Bacteria</taxon>
        <taxon>Pseudomonadati</taxon>
        <taxon>Bacteroidota</taxon>
        <taxon>Bacteroidia</taxon>
        <taxon>Bacteroidales</taxon>
        <taxon>Bacteroidaceae</taxon>
        <taxon>Bacteroides</taxon>
    </lineage>
</organism>
<evidence type="ECO:0000313" key="3">
    <source>
        <dbReference type="Proteomes" id="UP000560658"/>
    </source>
</evidence>
<feature type="domain" description="DUF4906" evidence="1">
    <location>
        <begin position="273"/>
        <end position="341"/>
    </location>
</feature>